<dbReference type="EC" id="3.2.1.20" evidence="1"/>
<evidence type="ECO:0000313" key="4">
    <source>
        <dbReference type="Proteomes" id="UP000251853"/>
    </source>
</evidence>
<dbReference type="Gene3D" id="2.60.40.1760">
    <property type="entry name" value="glycosyl hydrolase (family 31)"/>
    <property type="match status" value="1"/>
</dbReference>
<keyword evidence="4" id="KW-1185">Reference proteome</keyword>
<reference evidence="1 3" key="1">
    <citation type="submission" date="2015-09" db="EMBL/GenBank/DDBJ databases">
        <authorList>
            <consortium name="Pathogen Informatics"/>
        </authorList>
    </citation>
    <scope>NUCLEOTIDE SEQUENCE [LARGE SCALE GENOMIC DNA]</scope>
    <source>
        <strain evidence="1 3">2789STDY5834865</strain>
    </source>
</reference>
<dbReference type="GO" id="GO:0004558">
    <property type="term" value="F:alpha-1,4-glucosidase activity"/>
    <property type="evidence" value="ECO:0007669"/>
    <property type="project" value="UniProtKB-EC"/>
</dbReference>
<organism evidence="1 3">
    <name type="scientific">Enterocloster clostridioformis</name>
    <dbReference type="NCBI Taxonomy" id="1531"/>
    <lineage>
        <taxon>Bacteria</taxon>
        <taxon>Bacillati</taxon>
        <taxon>Bacillota</taxon>
        <taxon>Clostridia</taxon>
        <taxon>Lachnospirales</taxon>
        <taxon>Lachnospiraceae</taxon>
        <taxon>Enterocloster</taxon>
    </lineage>
</organism>
<protein>
    <submittedName>
        <fullName evidence="1">Alpha-glucosidase 2</fullName>
        <ecNumber evidence="1">3.2.1.20</ecNumber>
    </submittedName>
</protein>
<accession>A0A174KPD3</accession>
<sequence>MDICTQFSGIERTDSAWLVHTNCADIKIIFVTDEIVRVRTSFDKEFTEESYVLMITAWEDRLDPLFEGERTRVEPVIPGVEETDNEITFDTGKIRLVLMKDPIGFELYDTEGTLLYSDLHGNPVRWTPTAA</sequence>
<dbReference type="Proteomes" id="UP000095512">
    <property type="component" value="Unassembled WGS sequence"/>
</dbReference>
<evidence type="ECO:0000313" key="1">
    <source>
        <dbReference type="EMBL" id="CUP11445.1"/>
    </source>
</evidence>
<dbReference type="RefSeq" id="WP_022203538.1">
    <property type="nucleotide sequence ID" value="NZ_CARLFF010000046.1"/>
</dbReference>
<dbReference type="SUPFAM" id="SSF74650">
    <property type="entry name" value="Galactose mutarotase-like"/>
    <property type="match status" value="1"/>
</dbReference>
<dbReference type="Proteomes" id="UP000251853">
    <property type="component" value="Unassembled WGS sequence"/>
</dbReference>
<evidence type="ECO:0000313" key="3">
    <source>
        <dbReference type="Proteomes" id="UP000095512"/>
    </source>
</evidence>
<dbReference type="EMBL" id="UAVW01000009">
    <property type="protein sequence ID" value="SQB11444.1"/>
    <property type="molecule type" value="Genomic_DNA"/>
</dbReference>
<dbReference type="EMBL" id="CZAB01000022">
    <property type="protein sequence ID" value="CUP11445.1"/>
    <property type="molecule type" value="Genomic_DNA"/>
</dbReference>
<keyword evidence="1" id="KW-0378">Hydrolase</keyword>
<proteinExistence type="predicted"/>
<dbReference type="GO" id="GO:0030246">
    <property type="term" value="F:carbohydrate binding"/>
    <property type="evidence" value="ECO:0007669"/>
    <property type="project" value="InterPro"/>
</dbReference>
<dbReference type="InterPro" id="IPR011013">
    <property type="entry name" value="Gal_mutarotase_sf_dom"/>
</dbReference>
<dbReference type="GO" id="GO:0005975">
    <property type="term" value="P:carbohydrate metabolic process"/>
    <property type="evidence" value="ECO:0007669"/>
    <property type="project" value="InterPro"/>
</dbReference>
<dbReference type="AlphaFoldDB" id="A0A174KPD3"/>
<name>A0A174KPD3_9FIRM</name>
<reference evidence="2 4" key="2">
    <citation type="submission" date="2018-06" db="EMBL/GenBank/DDBJ databases">
        <authorList>
            <consortium name="Pathogen Informatics"/>
            <person name="Doyle S."/>
        </authorList>
    </citation>
    <scope>NUCLEOTIDE SEQUENCE [LARGE SCALE GENOMIC DNA]</scope>
    <source>
        <strain evidence="2 4">NCTC11224</strain>
    </source>
</reference>
<keyword evidence="1" id="KW-0326">Glycosidase</keyword>
<gene>
    <name evidence="1" type="ORF">ERS852480_02655</name>
    <name evidence="2" type="ORF">NCTC11224_02805</name>
</gene>
<evidence type="ECO:0000313" key="2">
    <source>
        <dbReference type="EMBL" id="SQB11444.1"/>
    </source>
</evidence>